<comment type="similarity">
    <text evidence="1">Belongs to the ner transcriptional regulatory family.</text>
</comment>
<protein>
    <submittedName>
        <fullName evidence="6">Transcriptional regulator</fullName>
    </submittedName>
</protein>
<gene>
    <name evidence="6" type="ORF">ACFSCT_19015</name>
</gene>
<comment type="caution">
    <text evidence="6">The sequence shown here is derived from an EMBL/GenBank/DDBJ whole genome shotgun (WGS) entry which is preliminary data.</text>
</comment>
<dbReference type="EMBL" id="JBHUEN010000053">
    <property type="protein sequence ID" value="MFD1883807.1"/>
    <property type="molecule type" value="Genomic_DNA"/>
</dbReference>
<dbReference type="Proteomes" id="UP001597213">
    <property type="component" value="Unassembled WGS sequence"/>
</dbReference>
<dbReference type="Pfam" id="PF13693">
    <property type="entry name" value="HTH_35"/>
    <property type="match status" value="1"/>
</dbReference>
<feature type="domain" description="Ner winged helix-turn-helix DNA-binding" evidence="5">
    <location>
        <begin position="19"/>
        <end position="79"/>
    </location>
</feature>
<evidence type="ECO:0000313" key="7">
    <source>
        <dbReference type="Proteomes" id="UP001597213"/>
    </source>
</evidence>
<evidence type="ECO:0000256" key="4">
    <source>
        <dbReference type="ARBA" id="ARBA00023163"/>
    </source>
</evidence>
<reference evidence="7" key="1">
    <citation type="journal article" date="2019" name="Int. J. Syst. Evol. Microbiol.">
        <title>The Global Catalogue of Microorganisms (GCM) 10K type strain sequencing project: providing services to taxonomists for standard genome sequencing and annotation.</title>
        <authorList>
            <consortium name="The Broad Institute Genomics Platform"/>
            <consortium name="The Broad Institute Genome Sequencing Center for Infectious Disease"/>
            <person name="Wu L."/>
            <person name="Ma J."/>
        </authorList>
    </citation>
    <scope>NUCLEOTIDE SEQUENCE [LARGE SCALE GENOMIC DNA]</scope>
    <source>
        <strain evidence="7">CCUG 56029</strain>
    </source>
</reference>
<accession>A0ABW4RC31</accession>
<keyword evidence="3" id="KW-0238">DNA-binding</keyword>
<dbReference type="RefSeq" id="WP_379145435.1">
    <property type="nucleotide sequence ID" value="NZ_JBHUEN010000053.1"/>
</dbReference>
<organism evidence="6 7">
    <name type="scientific">Paracoccus pacificus</name>
    <dbReference type="NCBI Taxonomy" id="1463598"/>
    <lineage>
        <taxon>Bacteria</taxon>
        <taxon>Pseudomonadati</taxon>
        <taxon>Pseudomonadota</taxon>
        <taxon>Alphaproteobacteria</taxon>
        <taxon>Rhodobacterales</taxon>
        <taxon>Paracoccaceae</taxon>
        <taxon>Paracoccus</taxon>
    </lineage>
</organism>
<evidence type="ECO:0000256" key="1">
    <source>
        <dbReference type="ARBA" id="ARBA00006157"/>
    </source>
</evidence>
<keyword evidence="7" id="KW-1185">Reference proteome</keyword>
<evidence type="ECO:0000313" key="6">
    <source>
        <dbReference type="EMBL" id="MFD1883807.1"/>
    </source>
</evidence>
<dbReference type="InterPro" id="IPR010982">
    <property type="entry name" value="Lambda_DNA-bd_dom_sf"/>
</dbReference>
<proteinExistence type="inferred from homology"/>
<sequence length="84" mass="9307">MCHDCGRRSAMNVNRSRSETIKYSLRMRGTSFAELARLHTIHPSVFSAVSSGRRRSHTAAKIIADALDSTPSALWPELYGGKDD</sequence>
<evidence type="ECO:0000256" key="3">
    <source>
        <dbReference type="ARBA" id="ARBA00023125"/>
    </source>
</evidence>
<dbReference type="SUPFAM" id="SSF47413">
    <property type="entry name" value="lambda repressor-like DNA-binding domains"/>
    <property type="match status" value="1"/>
</dbReference>
<evidence type="ECO:0000259" key="5">
    <source>
        <dbReference type="Pfam" id="PF13693"/>
    </source>
</evidence>
<keyword evidence="2" id="KW-0805">Transcription regulation</keyword>
<keyword evidence="4" id="KW-0804">Transcription</keyword>
<evidence type="ECO:0000256" key="2">
    <source>
        <dbReference type="ARBA" id="ARBA00023015"/>
    </source>
</evidence>
<dbReference type="Gene3D" id="1.10.260.40">
    <property type="entry name" value="lambda repressor-like DNA-binding domains"/>
    <property type="match status" value="1"/>
</dbReference>
<dbReference type="InterPro" id="IPR038722">
    <property type="entry name" value="Ner_HTH_dom"/>
</dbReference>
<name>A0ABW4RC31_9RHOB</name>